<evidence type="ECO:0000313" key="2">
    <source>
        <dbReference type="Proteomes" id="UP000295499"/>
    </source>
</evidence>
<reference evidence="1 2" key="1">
    <citation type="submission" date="2019-03" db="EMBL/GenBank/DDBJ databases">
        <title>Genomic Encyclopedia of Archaeal and Bacterial Type Strains, Phase II (KMG-II): from individual species to whole genera.</title>
        <authorList>
            <person name="Goeker M."/>
        </authorList>
    </citation>
    <scope>NUCLEOTIDE SEQUENCE [LARGE SCALE GENOMIC DNA]</scope>
    <source>
        <strain evidence="1 2">DSM 19034</strain>
    </source>
</reference>
<dbReference type="Pfam" id="PF25594">
    <property type="entry name" value="GldB_lipo"/>
    <property type="match status" value="1"/>
</dbReference>
<protein>
    <submittedName>
        <fullName evidence="1">Gliding motility-associated lipoprotein GldB</fullName>
    </submittedName>
</protein>
<accession>A0A4R6II52</accession>
<comment type="caution">
    <text evidence="1">The sequence shown here is derived from an EMBL/GenBank/DDBJ whole genome shotgun (WGS) entry which is preliminary data.</text>
</comment>
<organism evidence="1 2">
    <name type="scientific">Pedobacter duraquae</name>
    <dbReference type="NCBI Taxonomy" id="425511"/>
    <lineage>
        <taxon>Bacteria</taxon>
        <taxon>Pseudomonadati</taxon>
        <taxon>Bacteroidota</taxon>
        <taxon>Sphingobacteriia</taxon>
        <taxon>Sphingobacteriales</taxon>
        <taxon>Sphingobacteriaceae</taxon>
        <taxon>Pedobacter</taxon>
    </lineage>
</organism>
<keyword evidence="1" id="KW-0449">Lipoprotein</keyword>
<dbReference type="InterPro" id="IPR019853">
    <property type="entry name" value="GldB-like"/>
</dbReference>
<proteinExistence type="predicted"/>
<keyword evidence="2" id="KW-1185">Reference proteome</keyword>
<sequence length="359" mass="42047">MRLYFTGLTPDSLYLLYMRYNVKHLQIYLFFLCIGAFFSCKQGQRPDVSGINVDIKIQRFDRDLLSLRGEGLEKADQELSKKYTNFYADYTQRIVGNGRFSGPQILSLLYNDQAYTDLNHDADSVFKSFVPIENDLNQTFKYIKYYYPKIKVPRFISFISGFEVQTPIGDNYMGIGMDMFLGKDSRFYKAIVKNVPMYLSRRFTPDYVVPRLTETFIREDMFPERDEDNTLLAKMIHNGKALYFMDQVLAENVPDTIKIGYTTKQLGWCQAYEDKIWAYFMENELLFSTDYQKIQVYLSEGPFTPGLGEKNQSAPKLGVWVGWQIVRKYMQENPKVTLQELMQDHDAEKILRASGYRPK</sequence>
<dbReference type="EMBL" id="SNWM01000003">
    <property type="protein sequence ID" value="TDO21617.1"/>
    <property type="molecule type" value="Genomic_DNA"/>
</dbReference>
<evidence type="ECO:0000313" key="1">
    <source>
        <dbReference type="EMBL" id="TDO21617.1"/>
    </source>
</evidence>
<gene>
    <name evidence="1" type="ORF">CLV32_2722</name>
</gene>
<dbReference type="NCBIfam" id="TIGR03514">
    <property type="entry name" value="GldB_lipo"/>
    <property type="match status" value="1"/>
</dbReference>
<dbReference type="AlphaFoldDB" id="A0A4R6II52"/>
<dbReference type="Proteomes" id="UP000295499">
    <property type="component" value="Unassembled WGS sequence"/>
</dbReference>
<name>A0A4R6II52_9SPHI</name>